<evidence type="ECO:0000313" key="2">
    <source>
        <dbReference type="Proteomes" id="UP001208689"/>
    </source>
</evidence>
<evidence type="ECO:0000313" key="1">
    <source>
        <dbReference type="EMBL" id="UYP48133.1"/>
    </source>
</evidence>
<sequence>MYYKFKHNDRIEQGDILFDIPKILPESLYTVGIDDEWNFYVDCLKTDKRPTVKFSVLPEPTMGVILTQTCNIENAKKGDFLVIGELKKIDIDYTSYEDFKKLTSNKQKERCIKAINHQIRDFIRNKPNDHFFPKINFPNGTKLGPFHLKFKTIFLIPTELVKNNLDIFWKARIIDHANVVLKDKIKNYFTRLAFDDCIFMDDSEFKIYRESLGDPEMQKILNESRKKYGFYLDEDT</sequence>
<evidence type="ECO:0008006" key="3">
    <source>
        <dbReference type="Google" id="ProtNLM"/>
    </source>
</evidence>
<dbReference type="EMBL" id="CP104013">
    <property type="protein sequence ID" value="UYP48133.1"/>
    <property type="molecule type" value="Genomic_DNA"/>
</dbReference>
<dbReference type="Proteomes" id="UP001208689">
    <property type="component" value="Chromosome"/>
</dbReference>
<keyword evidence="2" id="KW-1185">Reference proteome</keyword>
<protein>
    <recommendedName>
        <fullName evidence="3">Lipoyl-binding domain-containing protein</fullName>
    </recommendedName>
</protein>
<organism evidence="1 2">
    <name type="scientific">Candidatus Lokiarchaeum ossiferum</name>
    <dbReference type="NCBI Taxonomy" id="2951803"/>
    <lineage>
        <taxon>Archaea</taxon>
        <taxon>Promethearchaeati</taxon>
        <taxon>Promethearchaeota</taxon>
        <taxon>Promethearchaeia</taxon>
        <taxon>Promethearchaeales</taxon>
        <taxon>Promethearchaeaceae</taxon>
        <taxon>Candidatus Lokiarchaeum</taxon>
    </lineage>
</organism>
<accession>A0ABY6HX81</accession>
<reference evidence="1" key="1">
    <citation type="submission" date="2022-09" db="EMBL/GenBank/DDBJ databases">
        <title>Actin cytoskeleton and complex cell architecture in an #Asgard archaeon.</title>
        <authorList>
            <person name="Ponce Toledo R.I."/>
            <person name="Schleper C."/>
            <person name="Rodrigues Oliveira T."/>
            <person name="Wollweber F."/>
            <person name="Xu J."/>
            <person name="Rittmann S."/>
            <person name="Klingl A."/>
            <person name="Pilhofer M."/>
        </authorList>
    </citation>
    <scope>NUCLEOTIDE SEQUENCE</scope>
    <source>
        <strain evidence="1">B-35</strain>
    </source>
</reference>
<proteinExistence type="predicted"/>
<name>A0ABY6HX81_9ARCH</name>
<gene>
    <name evidence="1" type="ORF">NEF87_004418</name>
</gene>